<dbReference type="InterPro" id="IPR029036">
    <property type="entry name" value="P5CR_dimer"/>
</dbReference>
<proteinExistence type="inferred from homology"/>
<dbReference type="Proteomes" id="UP000676996">
    <property type="component" value="Unassembled WGS sequence"/>
</dbReference>
<evidence type="ECO:0000259" key="7">
    <source>
        <dbReference type="Pfam" id="PF03807"/>
    </source>
</evidence>
<dbReference type="AlphaFoldDB" id="A0A8T4IGT7"/>
<comment type="catalytic activity">
    <reaction evidence="4">
        <text>L-proline + NAD(+) = (S)-1-pyrroline-5-carboxylate + NADH + 2 H(+)</text>
        <dbReference type="Rhea" id="RHEA:14105"/>
        <dbReference type="ChEBI" id="CHEBI:15378"/>
        <dbReference type="ChEBI" id="CHEBI:17388"/>
        <dbReference type="ChEBI" id="CHEBI:57540"/>
        <dbReference type="ChEBI" id="CHEBI:57945"/>
        <dbReference type="ChEBI" id="CHEBI:60039"/>
        <dbReference type="EC" id="1.5.1.2"/>
    </reaction>
</comment>
<accession>A0A8T4IGT7</accession>
<dbReference type="InterPro" id="IPR028939">
    <property type="entry name" value="P5C_Rdtase_cat_N"/>
</dbReference>
<comment type="caution">
    <text evidence="9">The sequence shown here is derived from an EMBL/GenBank/DDBJ whole genome shotgun (WGS) entry which is preliminary data.</text>
</comment>
<evidence type="ECO:0000256" key="6">
    <source>
        <dbReference type="PIRSR" id="PIRSR000193-1"/>
    </source>
</evidence>
<organism evidence="9 10">
    <name type="scientific">Stakelama marina</name>
    <dbReference type="NCBI Taxonomy" id="2826939"/>
    <lineage>
        <taxon>Bacteria</taxon>
        <taxon>Pseudomonadati</taxon>
        <taxon>Pseudomonadota</taxon>
        <taxon>Alphaproteobacteria</taxon>
        <taxon>Sphingomonadales</taxon>
        <taxon>Sphingomonadaceae</taxon>
        <taxon>Stakelama</taxon>
    </lineage>
</organism>
<comment type="subcellular location">
    <subcellularLocation>
        <location evidence="4">Cytoplasm</location>
    </subcellularLocation>
</comment>
<dbReference type="GO" id="GO:0004735">
    <property type="term" value="F:pyrroline-5-carboxylate reductase activity"/>
    <property type="evidence" value="ECO:0007669"/>
    <property type="project" value="UniProtKB-UniRule"/>
</dbReference>
<protein>
    <recommendedName>
        <fullName evidence="4 5">Pyrroline-5-carboxylate reductase</fullName>
        <shortName evidence="4">P5C reductase</shortName>
        <shortName evidence="4">P5CR</shortName>
        <ecNumber evidence="4 5">1.5.1.2</ecNumber>
    </recommendedName>
    <alternativeName>
        <fullName evidence="4">PCA reductase</fullName>
    </alternativeName>
</protein>
<dbReference type="EC" id="1.5.1.2" evidence="4 5"/>
<dbReference type="InterPro" id="IPR036291">
    <property type="entry name" value="NAD(P)-bd_dom_sf"/>
</dbReference>
<dbReference type="GO" id="GO:0005737">
    <property type="term" value="C:cytoplasm"/>
    <property type="evidence" value="ECO:0007669"/>
    <property type="project" value="UniProtKB-SubCell"/>
</dbReference>
<feature type="domain" description="Pyrroline-5-carboxylate reductase dimerisation" evidence="8">
    <location>
        <begin position="160"/>
        <end position="265"/>
    </location>
</feature>
<dbReference type="EMBL" id="JAGRQC010000004">
    <property type="protein sequence ID" value="MBR0553833.1"/>
    <property type="molecule type" value="Genomic_DNA"/>
</dbReference>
<comment type="catalytic activity">
    <reaction evidence="4">
        <text>L-proline + NADP(+) = (S)-1-pyrroline-5-carboxylate + NADPH + 2 H(+)</text>
        <dbReference type="Rhea" id="RHEA:14109"/>
        <dbReference type="ChEBI" id="CHEBI:15378"/>
        <dbReference type="ChEBI" id="CHEBI:17388"/>
        <dbReference type="ChEBI" id="CHEBI:57783"/>
        <dbReference type="ChEBI" id="CHEBI:58349"/>
        <dbReference type="ChEBI" id="CHEBI:60039"/>
        <dbReference type="EC" id="1.5.1.2"/>
    </reaction>
</comment>
<evidence type="ECO:0000313" key="9">
    <source>
        <dbReference type="EMBL" id="MBR0553833.1"/>
    </source>
</evidence>
<comment type="pathway">
    <text evidence="4">Amino-acid biosynthesis; L-proline biosynthesis; L-proline from L-glutamate 5-semialdehyde: step 1/1.</text>
</comment>
<dbReference type="SUPFAM" id="SSF51735">
    <property type="entry name" value="NAD(P)-binding Rossmann-fold domains"/>
    <property type="match status" value="1"/>
</dbReference>
<name>A0A8T4IGT7_9SPHN</name>
<dbReference type="Pfam" id="PF14748">
    <property type="entry name" value="P5CR_dimer"/>
    <property type="match status" value="1"/>
</dbReference>
<feature type="domain" description="Pyrroline-5-carboxylate reductase catalytic N-terminal" evidence="7">
    <location>
        <begin position="9"/>
        <end position="98"/>
    </location>
</feature>
<keyword evidence="10" id="KW-1185">Reference proteome</keyword>
<keyword evidence="4" id="KW-0641">Proline biosynthesis</keyword>
<sequence>MTNGIPQNIWLIGCGNMAGAMLSQWVASGDVSPSQVTVIDPGTPKIPDGVRHLEKFPEGGDDPDAVMLGVKPQMLDDVAEALAPRIKGVPLLLSILAGVDVAALSDRFDAKAVVRVMPNLPVGLGKGVVALYGADPEGEQGKAATALMDSLGLVEWIREEGLFDTVTALSGCGPGFVFRFIDAIAAAGAELGLPEDQARRLATATVNGSSAMAAGSDETPGVLADRVASPGGSTREGMNVLDDGDALKKLMVKTLTASRDRNHELAEAARKR</sequence>
<comment type="function">
    <text evidence="4">Catalyzes the reduction of 1-pyrroline-5-carboxylate (PCA) to L-proline.</text>
</comment>
<dbReference type="Gene3D" id="1.10.3730.10">
    <property type="entry name" value="ProC C-terminal domain-like"/>
    <property type="match status" value="1"/>
</dbReference>
<evidence type="ECO:0000256" key="5">
    <source>
        <dbReference type="NCBIfam" id="TIGR00112"/>
    </source>
</evidence>
<evidence type="ECO:0000313" key="10">
    <source>
        <dbReference type="Proteomes" id="UP000676996"/>
    </source>
</evidence>
<gene>
    <name evidence="4" type="primary">proC</name>
    <name evidence="9" type="ORF">J7S20_15090</name>
</gene>
<dbReference type="SUPFAM" id="SSF48179">
    <property type="entry name" value="6-phosphogluconate dehydrogenase C-terminal domain-like"/>
    <property type="match status" value="1"/>
</dbReference>
<evidence type="ECO:0000256" key="1">
    <source>
        <dbReference type="ARBA" id="ARBA00005525"/>
    </source>
</evidence>
<dbReference type="NCBIfam" id="TIGR00112">
    <property type="entry name" value="proC"/>
    <property type="match status" value="1"/>
</dbReference>
<dbReference type="GO" id="GO:0055129">
    <property type="term" value="P:L-proline biosynthetic process"/>
    <property type="evidence" value="ECO:0007669"/>
    <property type="project" value="UniProtKB-UniRule"/>
</dbReference>
<dbReference type="PIRSF" id="PIRSF000193">
    <property type="entry name" value="Pyrrol-5-carb_rd"/>
    <property type="match status" value="1"/>
</dbReference>
<evidence type="ECO:0000256" key="2">
    <source>
        <dbReference type="ARBA" id="ARBA00022857"/>
    </source>
</evidence>
<comment type="similarity">
    <text evidence="1 4">Belongs to the pyrroline-5-carboxylate reductase family.</text>
</comment>
<dbReference type="PANTHER" id="PTHR11645">
    <property type="entry name" value="PYRROLINE-5-CARBOXYLATE REDUCTASE"/>
    <property type="match status" value="1"/>
</dbReference>
<dbReference type="FunFam" id="1.10.3730.10:FF:000001">
    <property type="entry name" value="Pyrroline-5-carboxylate reductase"/>
    <property type="match status" value="1"/>
</dbReference>
<dbReference type="Gene3D" id="3.40.50.720">
    <property type="entry name" value="NAD(P)-binding Rossmann-like Domain"/>
    <property type="match status" value="1"/>
</dbReference>
<reference evidence="9" key="1">
    <citation type="submission" date="2021-04" db="EMBL/GenBank/DDBJ databases">
        <title>Ouciella asimina sp. nov., isolated from the surface seawater in the hydrothermal field of Okinawa Trough.</title>
        <authorList>
            <person name="Shuang W."/>
        </authorList>
    </citation>
    <scope>NUCLEOTIDE SEQUENCE</scope>
    <source>
        <strain evidence="9">LXI357</strain>
    </source>
</reference>
<keyword evidence="3 4" id="KW-0560">Oxidoreductase</keyword>
<keyword evidence="4" id="KW-0028">Amino-acid biosynthesis</keyword>
<dbReference type="PANTHER" id="PTHR11645:SF0">
    <property type="entry name" value="PYRROLINE-5-CARBOXYLATE REDUCTASE 3"/>
    <property type="match status" value="1"/>
</dbReference>
<feature type="binding site" evidence="6">
    <location>
        <begin position="12"/>
        <end position="17"/>
    </location>
    <ligand>
        <name>NADP(+)</name>
        <dbReference type="ChEBI" id="CHEBI:58349"/>
    </ligand>
</feature>
<keyword evidence="2 4" id="KW-0521">NADP</keyword>
<keyword evidence="4" id="KW-0963">Cytoplasm</keyword>
<dbReference type="HAMAP" id="MF_01925">
    <property type="entry name" value="P5C_reductase"/>
    <property type="match status" value="1"/>
</dbReference>
<dbReference type="Pfam" id="PF03807">
    <property type="entry name" value="F420_oxidored"/>
    <property type="match status" value="1"/>
</dbReference>
<evidence type="ECO:0000256" key="3">
    <source>
        <dbReference type="ARBA" id="ARBA00023002"/>
    </source>
</evidence>
<evidence type="ECO:0000256" key="4">
    <source>
        <dbReference type="HAMAP-Rule" id="MF_01925"/>
    </source>
</evidence>
<dbReference type="InterPro" id="IPR000304">
    <property type="entry name" value="Pyrroline-COOH_reductase"/>
</dbReference>
<dbReference type="RefSeq" id="WP_284055073.1">
    <property type="nucleotide sequence ID" value="NZ_JAGRQC010000004.1"/>
</dbReference>
<evidence type="ECO:0000259" key="8">
    <source>
        <dbReference type="Pfam" id="PF14748"/>
    </source>
</evidence>
<dbReference type="InterPro" id="IPR008927">
    <property type="entry name" value="6-PGluconate_DH-like_C_sf"/>
</dbReference>